<keyword evidence="3" id="KW-1185">Reference proteome</keyword>
<dbReference type="EMBL" id="JATAAI010000052">
    <property type="protein sequence ID" value="KAK1733252.1"/>
    <property type="molecule type" value="Genomic_DNA"/>
</dbReference>
<gene>
    <name evidence="2" type="ORF">QTG54_016109</name>
</gene>
<dbReference type="Proteomes" id="UP001224775">
    <property type="component" value="Unassembled WGS sequence"/>
</dbReference>
<evidence type="ECO:0000313" key="2">
    <source>
        <dbReference type="EMBL" id="KAK1733252.1"/>
    </source>
</evidence>
<feature type="compositionally biased region" description="Polar residues" evidence="1">
    <location>
        <begin position="1"/>
        <end position="21"/>
    </location>
</feature>
<proteinExistence type="predicted"/>
<comment type="caution">
    <text evidence="2">The sequence shown here is derived from an EMBL/GenBank/DDBJ whole genome shotgun (WGS) entry which is preliminary data.</text>
</comment>
<feature type="compositionally biased region" description="Polar residues" evidence="1">
    <location>
        <begin position="928"/>
        <end position="937"/>
    </location>
</feature>
<dbReference type="AlphaFoldDB" id="A0AAD8XTJ2"/>
<feature type="region of interest" description="Disordered" evidence="1">
    <location>
        <begin position="1146"/>
        <end position="1197"/>
    </location>
</feature>
<feature type="region of interest" description="Disordered" evidence="1">
    <location>
        <begin position="1"/>
        <end position="43"/>
    </location>
</feature>
<evidence type="ECO:0000313" key="3">
    <source>
        <dbReference type="Proteomes" id="UP001224775"/>
    </source>
</evidence>
<feature type="compositionally biased region" description="Basic and acidic residues" evidence="1">
    <location>
        <begin position="1158"/>
        <end position="1181"/>
    </location>
</feature>
<accession>A0AAD8XTJ2</accession>
<organism evidence="2 3">
    <name type="scientific">Skeletonema marinoi</name>
    <dbReference type="NCBI Taxonomy" id="267567"/>
    <lineage>
        <taxon>Eukaryota</taxon>
        <taxon>Sar</taxon>
        <taxon>Stramenopiles</taxon>
        <taxon>Ochrophyta</taxon>
        <taxon>Bacillariophyta</taxon>
        <taxon>Coscinodiscophyceae</taxon>
        <taxon>Thalassiosirophycidae</taxon>
        <taxon>Thalassiosirales</taxon>
        <taxon>Skeletonemataceae</taxon>
        <taxon>Skeletonema</taxon>
        <taxon>Skeletonema marinoi-dohrnii complex</taxon>
    </lineage>
</organism>
<sequence>MASGKCSGSGSPSARSGNNEIDTAVAHNRSQPKAGDGSESNAAVAHVEQAGMTKLKDEHINETTPGMPAIIHPTVITSFVAVDDKSCMYAVNCNQAAPDESKMFKMQSSLAGIDNVGNGTLNDSKMALFLSIKPDKDDEKADKKDIASTVSTFHTSTTGSAGGGVHFCTPFKPLAVLNKLVDSLNGSSENDKEVQQALRSNLTTVKGQKELLDVAVKHEWLDQTKTSTVKVAKDDGYEGYVIFQSGFNNALLFHASPIEGNNRINAAKNSLLKCKAKSNSPTKACDNESDHYLSSEYLGVKVDTNKSTDAMSAVFDSLVNNDISVQLNQLVNVDMMVSKKDATDKHPASNLIDIILVGTSKLIADTKHDSSRSNFLTHIVSFVDKLHTSKSENNQGISTGNGELRVRSNNTVNKKAKPQTIVGATQTGRMKLLQLQDDEFSANAFIEEFLENPVGGFDRAIGGIRVNGHSVNDTTKLIRLPAALNLTNISTVDVTVSMKEQNARILGPFILKTVSKYCDCDEFTGPMIAELLLGGLFYNSKTFKLTLNNSYVSEVATLIPKAFENSPLGDAASVSSFLVEWMAVANVYDNVALLRKTLDTAVLEAGTTQMILLRTFARANGLIAIQTRLLTDLLGNTYVPKPSSKPNKEGANKKDYKVSAIAPVIRLALTYQWMNLYLRGGSNPEFNDTLSNEDVQKQLNKAVRSYLFNDTAELNKKESILSLAKNAIKALVVSNKHASSGKEGVSNSIDTELKWFLTYWYRTFKDLPSRLEICQMTFITNLLRKKEQYSDSELAKFLYGDRVFHIRDGAAAGNKETDPFEIHDDGVEPRRLNSPCDYVPTTNTTNERGFIDLSDTYEAFFGAAGVDATVRATKIVTHATKVNASEPSTTGPAEATIQKSPAEDSTKRIAPANLNNAAEESSKRPKTGSDTSASASINDIAAQADTPRASTSIAMTADASTVCTVTSSLETVSKGMKETFRSQGVTLTEESSKSAAKTFMQFLETNTEIEEITTEDHHDEDANMMDIEVEGYYYVRDDQDLVLQDALKRSYQYSKYILSRPGGDKVFLKKLRAQETQTIHTWWKDTIGIGMTVDMAMYDIANKLERNIKVITRNKRKLFGEKMYHVKDAKDTLFILKMDMTDNGNGSNETTRYTSLRKNSDADVKSDSAESLKNGTDHEGGEIGINLDSEVETEKGA</sequence>
<reference evidence="2" key="1">
    <citation type="submission" date="2023-06" db="EMBL/GenBank/DDBJ databases">
        <title>Survivors Of The Sea: Transcriptome response of Skeletonema marinoi to long-term dormancy.</title>
        <authorList>
            <person name="Pinder M.I.M."/>
            <person name="Kourtchenko O."/>
            <person name="Robertson E.K."/>
            <person name="Larsson T."/>
            <person name="Maumus F."/>
            <person name="Osuna-Cruz C.M."/>
            <person name="Vancaester E."/>
            <person name="Stenow R."/>
            <person name="Vandepoele K."/>
            <person name="Ploug H."/>
            <person name="Bruchert V."/>
            <person name="Godhe A."/>
            <person name="Topel M."/>
        </authorList>
    </citation>
    <scope>NUCLEOTIDE SEQUENCE</scope>
    <source>
        <strain evidence="2">R05AC</strain>
    </source>
</reference>
<protein>
    <submittedName>
        <fullName evidence="2">Uncharacterized protein</fullName>
    </submittedName>
</protein>
<feature type="region of interest" description="Disordered" evidence="1">
    <location>
        <begin position="883"/>
        <end position="948"/>
    </location>
</feature>
<evidence type="ECO:0000256" key="1">
    <source>
        <dbReference type="SAM" id="MobiDB-lite"/>
    </source>
</evidence>
<feature type="compositionally biased region" description="Polar residues" evidence="1">
    <location>
        <begin position="1146"/>
        <end position="1157"/>
    </location>
</feature>
<name>A0AAD8XTJ2_9STRA</name>